<dbReference type="EMBL" id="JABBZM010000006">
    <property type="protein sequence ID" value="NMV37879.1"/>
    <property type="molecule type" value="Genomic_DNA"/>
</dbReference>
<evidence type="ECO:0000313" key="2">
    <source>
        <dbReference type="EMBL" id="NMV37879.1"/>
    </source>
</evidence>
<gene>
    <name evidence="2" type="ORF">HGR00_08150</name>
</gene>
<comment type="caution">
    <text evidence="2">The sequence shown here is derived from an EMBL/GenBank/DDBJ whole genome shotgun (WGS) entry which is preliminary data.</text>
</comment>
<protein>
    <submittedName>
        <fullName evidence="2">DUF2779 domain-containing protein</fullName>
    </submittedName>
</protein>
<accession>A0A848NX09</accession>
<dbReference type="Proteomes" id="UP000575469">
    <property type="component" value="Unassembled WGS sequence"/>
</dbReference>
<dbReference type="Pfam" id="PF11074">
    <property type="entry name" value="DUF2779"/>
    <property type="match status" value="1"/>
</dbReference>
<organism evidence="2 3">
    <name type="scientific">Ralstonia insidiosa</name>
    <dbReference type="NCBI Taxonomy" id="190721"/>
    <lineage>
        <taxon>Bacteria</taxon>
        <taxon>Pseudomonadati</taxon>
        <taxon>Pseudomonadota</taxon>
        <taxon>Betaproteobacteria</taxon>
        <taxon>Burkholderiales</taxon>
        <taxon>Burkholderiaceae</taxon>
        <taxon>Ralstonia</taxon>
    </lineage>
</organism>
<sequence length="500" mass="55957">MRALSKSKLMTFRQCPKRLWLEIHRPSLREDSAATQASFDTGHQVGEIAQRLYDPKNAGVLIDAQRDGFKTAFAQSEAALQRSQPIFEAGFSAGGALAFADVMLPAGTRRARTWRMVEVKSSTSVKDYHRDDVAIQAFVARSAGVPLKAISLAHIDSSWVYPGGEDYQGLLTEHDLTEEAFARDDEVKGWIADAQVVAGLTVEPKQRTGRQCTEPYECGFLSYCESQEPQAEYPVHWLPRIGSKGLRALIEEDGVADLREVPDDLLNDRQRRVKAHTLSGRTFFDATGAAADLAPHRLPAYFLDFETIQFAVPIWKGTRPYQQIPFQFSVHRLSRTGKLEHRSFLDLSGGDPSRSFAETLIAHCGQSGPVFVYNAGFETARIRELADRFPHLKASLLAINERVADLLPIAQERYYHPSQQGSWSIKKVLPAVAPDLRYDALDGVQDGGMAMSAYQEAIHASTTRARKDQIEQQLFDYCSLDTFAMVRLWQFFAGRNDLKL</sequence>
<name>A0A848NX09_9RALS</name>
<evidence type="ECO:0000259" key="1">
    <source>
        <dbReference type="Pfam" id="PF11074"/>
    </source>
</evidence>
<evidence type="ECO:0000313" key="3">
    <source>
        <dbReference type="Proteomes" id="UP000575469"/>
    </source>
</evidence>
<dbReference type="AlphaFoldDB" id="A0A848NX09"/>
<proteinExistence type="predicted"/>
<reference evidence="2 3" key="1">
    <citation type="submission" date="2020-04" db="EMBL/GenBank/DDBJ databases">
        <title>Ralstonia insidiosa genome sequencing and assembly.</title>
        <authorList>
            <person name="Martins R.C.R."/>
            <person name="Perdigao-Neto L.V."/>
            <person name="Levin A.S.S."/>
            <person name="Costa S.F."/>
        </authorList>
    </citation>
    <scope>NUCLEOTIDE SEQUENCE [LARGE SCALE GENOMIC DNA]</scope>
    <source>
        <strain evidence="2 3">5047</strain>
    </source>
</reference>
<dbReference type="InterPro" id="IPR021301">
    <property type="entry name" value="DUF2779"/>
</dbReference>
<feature type="domain" description="DUF2779" evidence="1">
    <location>
        <begin position="301"/>
        <end position="424"/>
    </location>
</feature>